<dbReference type="Pfam" id="PF07669">
    <property type="entry name" value="Eco57I"/>
    <property type="match status" value="1"/>
</dbReference>
<reference evidence="12" key="1">
    <citation type="journal article" date="2015" name="PeerJ">
        <title>First genomic representation of candidate bacterial phylum KSB3 points to enhanced environmental sensing as a trigger of wastewater bulking.</title>
        <authorList>
            <person name="Sekiguchi Y."/>
            <person name="Ohashi A."/>
            <person name="Parks D.H."/>
            <person name="Yamauchi T."/>
            <person name="Tyson G.W."/>
            <person name="Hugenholtz P."/>
        </authorList>
    </citation>
    <scope>NUCLEOTIDE SEQUENCE [LARGE SCALE GENOMIC DNA]</scope>
</reference>
<dbReference type="InterPro" id="IPR025931">
    <property type="entry name" value="TaqI_C"/>
</dbReference>
<dbReference type="InterPro" id="IPR046817">
    <property type="entry name" value="MmeI_N"/>
</dbReference>
<evidence type="ECO:0000259" key="9">
    <source>
        <dbReference type="Pfam" id="PF12950"/>
    </source>
</evidence>
<comment type="catalytic activity">
    <reaction evidence="7">
        <text>a 2'-deoxyadenosine in DNA + S-adenosyl-L-methionine = an N(6)-methyl-2'-deoxyadenosine in DNA + S-adenosyl-L-homocysteine + H(+)</text>
        <dbReference type="Rhea" id="RHEA:15197"/>
        <dbReference type="Rhea" id="RHEA-COMP:12418"/>
        <dbReference type="Rhea" id="RHEA-COMP:12419"/>
        <dbReference type="ChEBI" id="CHEBI:15378"/>
        <dbReference type="ChEBI" id="CHEBI:57856"/>
        <dbReference type="ChEBI" id="CHEBI:59789"/>
        <dbReference type="ChEBI" id="CHEBI:90615"/>
        <dbReference type="ChEBI" id="CHEBI:90616"/>
        <dbReference type="EC" id="2.1.1.72"/>
    </reaction>
</comment>
<keyword evidence="6" id="KW-0238">DNA-binding</keyword>
<dbReference type="Gene3D" id="3.40.50.150">
    <property type="entry name" value="Vaccinia Virus protein VP39"/>
    <property type="match status" value="1"/>
</dbReference>
<dbReference type="eggNOG" id="COG1002">
    <property type="taxonomic scope" value="Bacteria"/>
</dbReference>
<protein>
    <recommendedName>
        <fullName evidence="1">site-specific DNA-methyltransferase (adenine-specific)</fullName>
        <ecNumber evidence="1">2.1.1.72</ecNumber>
    </recommendedName>
</protein>
<keyword evidence="12" id="KW-0540">Nuclease</keyword>
<evidence type="ECO:0000256" key="2">
    <source>
        <dbReference type="ARBA" id="ARBA00022603"/>
    </source>
</evidence>
<dbReference type="InterPro" id="IPR029063">
    <property type="entry name" value="SAM-dependent_MTases_sf"/>
</dbReference>
<dbReference type="EC" id="2.1.1.72" evidence="1"/>
<keyword evidence="5" id="KW-0680">Restriction system</keyword>
<dbReference type="eggNOG" id="COG0827">
    <property type="taxonomic scope" value="Bacteria"/>
</dbReference>
<name>A0A081BYP8_VECG1</name>
<dbReference type="HOGENOM" id="CLU_002539_2_0_0"/>
<feature type="domain" description="TaqI-like C-terminal specificity" evidence="9">
    <location>
        <begin position="824"/>
        <end position="961"/>
    </location>
</feature>
<dbReference type="PANTHER" id="PTHR33841:SF1">
    <property type="entry name" value="DNA METHYLTRANSFERASE A"/>
    <property type="match status" value="1"/>
</dbReference>
<dbReference type="Proteomes" id="UP000030661">
    <property type="component" value="Unassembled WGS sequence"/>
</dbReference>
<dbReference type="GO" id="GO:0032259">
    <property type="term" value="P:methylation"/>
    <property type="evidence" value="ECO:0007669"/>
    <property type="project" value="UniProtKB-KW"/>
</dbReference>
<evidence type="ECO:0000256" key="7">
    <source>
        <dbReference type="ARBA" id="ARBA00047942"/>
    </source>
</evidence>
<organism evidence="12">
    <name type="scientific">Vecturithrix granuli</name>
    <dbReference type="NCBI Taxonomy" id="1499967"/>
    <lineage>
        <taxon>Bacteria</taxon>
        <taxon>Candidatus Moduliflexota</taxon>
        <taxon>Candidatus Vecturitrichia</taxon>
        <taxon>Candidatus Vecturitrichales</taxon>
        <taxon>Candidatus Vecturitrichaceae</taxon>
        <taxon>Candidatus Vecturithrix</taxon>
    </lineage>
</organism>
<keyword evidence="4" id="KW-0949">S-adenosyl-L-methionine</keyword>
<dbReference type="STRING" id="1499967.U27_04420"/>
<dbReference type="PANTHER" id="PTHR33841">
    <property type="entry name" value="DNA METHYLTRANSFERASE YEEA-RELATED"/>
    <property type="match status" value="1"/>
</dbReference>
<dbReference type="Pfam" id="PF12950">
    <property type="entry name" value="TaqI_C"/>
    <property type="match status" value="1"/>
</dbReference>
<evidence type="ECO:0000256" key="3">
    <source>
        <dbReference type="ARBA" id="ARBA00022679"/>
    </source>
</evidence>
<evidence type="ECO:0000256" key="1">
    <source>
        <dbReference type="ARBA" id="ARBA00011900"/>
    </source>
</evidence>
<dbReference type="EMBL" id="DF820466">
    <property type="protein sequence ID" value="GAK57453.1"/>
    <property type="molecule type" value="Genomic_DNA"/>
</dbReference>
<accession>A0A081BYP8</accession>
<evidence type="ECO:0000256" key="4">
    <source>
        <dbReference type="ARBA" id="ARBA00022691"/>
    </source>
</evidence>
<dbReference type="InterPro" id="IPR002052">
    <property type="entry name" value="DNA_methylase_N6_adenine_CS"/>
</dbReference>
<dbReference type="Pfam" id="PF20464">
    <property type="entry name" value="MmeI_N"/>
    <property type="match status" value="1"/>
</dbReference>
<evidence type="ECO:0000313" key="13">
    <source>
        <dbReference type="Proteomes" id="UP000030661"/>
    </source>
</evidence>
<evidence type="ECO:0000259" key="11">
    <source>
        <dbReference type="Pfam" id="PF20465"/>
    </source>
</evidence>
<feature type="domain" description="MmeI-like helicase spacer" evidence="11">
    <location>
        <begin position="276"/>
        <end position="349"/>
    </location>
</feature>
<dbReference type="Pfam" id="PF20465">
    <property type="entry name" value="MmeI_hel"/>
    <property type="match status" value="1"/>
</dbReference>
<dbReference type="InterPro" id="IPR050953">
    <property type="entry name" value="N4_N6_ade-DNA_methylase"/>
</dbReference>
<evidence type="ECO:0000259" key="10">
    <source>
        <dbReference type="Pfam" id="PF20464"/>
    </source>
</evidence>
<dbReference type="InterPro" id="IPR011639">
    <property type="entry name" value="MethylTrfase_TaqI-like_dom"/>
</dbReference>
<keyword evidence="2" id="KW-0489">Methyltransferase</keyword>
<keyword evidence="13" id="KW-1185">Reference proteome</keyword>
<dbReference type="PROSITE" id="PS00092">
    <property type="entry name" value="N6_MTASE"/>
    <property type="match status" value="1"/>
</dbReference>
<dbReference type="AlphaFoldDB" id="A0A081BYP8"/>
<keyword evidence="3" id="KW-0808">Transferase</keyword>
<dbReference type="GO" id="GO:0004519">
    <property type="term" value="F:endonuclease activity"/>
    <property type="evidence" value="ECO:0007669"/>
    <property type="project" value="UniProtKB-KW"/>
</dbReference>
<keyword evidence="12" id="KW-0255">Endonuclease</keyword>
<feature type="domain" description="Type II methyltransferase M.TaqI-like" evidence="8">
    <location>
        <begin position="544"/>
        <end position="705"/>
    </location>
</feature>
<evidence type="ECO:0000313" key="12">
    <source>
        <dbReference type="EMBL" id="GAK57453.1"/>
    </source>
</evidence>
<gene>
    <name evidence="12" type="ORF">U27_04420</name>
</gene>
<dbReference type="GO" id="GO:0003677">
    <property type="term" value="F:DNA binding"/>
    <property type="evidence" value="ECO:0007669"/>
    <property type="project" value="UniProtKB-KW"/>
</dbReference>
<proteinExistence type="predicted"/>
<dbReference type="InterPro" id="IPR046819">
    <property type="entry name" value="MmeI_hel"/>
</dbReference>
<dbReference type="CDD" id="cd02440">
    <property type="entry name" value="AdoMet_MTases"/>
    <property type="match status" value="1"/>
</dbReference>
<dbReference type="GO" id="GO:0009307">
    <property type="term" value="P:DNA restriction-modification system"/>
    <property type="evidence" value="ECO:0007669"/>
    <property type="project" value="UniProtKB-KW"/>
</dbReference>
<evidence type="ECO:0000259" key="8">
    <source>
        <dbReference type="Pfam" id="PF07669"/>
    </source>
</evidence>
<dbReference type="GO" id="GO:0009007">
    <property type="term" value="F:site-specific DNA-methyltransferase (adenine-specific) activity"/>
    <property type="evidence" value="ECO:0007669"/>
    <property type="project" value="UniProtKB-EC"/>
</dbReference>
<sequence>MMKNLPLFQPKVLQNALARFDVAPIPNLAQKREILEKWKQTIASGKLKQAGEVALHGDFLGDVFGSVLGYTRLTDGQEEWNLALEQKTLLDATKADGALGFFTQGKTDIRAIIELKSAAADLDAKQSKGYQKQTPVEQAFSYAPKHGKKCQWVIVSNYLELRLYHASSQVEYERFVLADLTNEQEFKRFYYLLARDQLLAREGVSPVETLYRQSEEAGARISKQFYANYTAARLHLFEHLKQQARSHRFSDGSESDKSLTTNQALTTNEELFLLKKTQKLLDRFIFICFCEDTGMLPANTFRKLLRQAQESFVFMESPHKIWPALKGLFKALDTGWKAQQIPKFNGELFKPDAGLDALVIGDEIFNELAAIADYDFESELNVNILGHIFEQSISDLEELRAGIRGEELDRKQGKRKKEGIFYTPEYITRYIVEQAVGGWLEDRKRELGFDDLPDLTQRDLDSVKLIKSRYKGNKQVEQHRAFWEAYREKLANITVLDPACGSGAFLNQAFRFLYEEGERVNAALAELSQGQRSTFDLHKHILSQNLYGVDINKESVEITKLSLWLLTARKDSELTALDDNIKCGNSLIDDPLITGDKAFKWEHAFPDIMQNGGFDVVIGNPPYVRQETLGPYKPYFERMYRAYHGMADLYVYFIEQGLNVLKPAGRFSFIVSNKWMRANYGKPLRTWLQQYQIQEIVDFGELPVFEDAATFPCIVSISKSAPAVSFHAVKVKILDFGSLAEYCRTEGYAVNQSALREESWALVVEGEQTLLSKIKAMGVPLGEYVKGQIYRGVVTGCNEVFVIDSITRNQILMQDSKSADIIKPFVVGDDIRKYHINYQEKYLIFTRRGIDINAYPGIKRYLSQFKARLLPRPKDWIGAGWEGRKSGIYQWFEIQDTVDYHAEFENPKIIYPDIAKECRFTFDNSGLYSANTTYIIPTNNLYLLALLNSKLMFTYFKRVAAVLGDEDQGGRLRWFRQDVLKLPIRPINFSNPGEKAQNDFIVEQVNSMLDLHTQRQTLDSQFLKLLTSEFSLPKLSSKLRNWSALDWKDFEKELQKAKTKLSLAQKSEWMSYFEQQHAAITAIQRQITQTDQEIDRMVYKLYNLTEEEIRILEKN</sequence>
<evidence type="ECO:0000256" key="5">
    <source>
        <dbReference type="ARBA" id="ARBA00022747"/>
    </source>
</evidence>
<dbReference type="PRINTS" id="PR00507">
    <property type="entry name" value="N12N6MTFRASE"/>
</dbReference>
<dbReference type="SUPFAM" id="SSF53335">
    <property type="entry name" value="S-adenosyl-L-methionine-dependent methyltransferases"/>
    <property type="match status" value="1"/>
</dbReference>
<evidence type="ECO:0000256" key="6">
    <source>
        <dbReference type="ARBA" id="ARBA00023125"/>
    </source>
</evidence>
<feature type="domain" description="MmeI-like N-terminal" evidence="10">
    <location>
        <begin position="59"/>
        <end position="190"/>
    </location>
</feature>
<keyword evidence="12" id="KW-0378">Hydrolase</keyword>